<feature type="coiled-coil region" evidence="1">
    <location>
        <begin position="14"/>
        <end position="41"/>
    </location>
</feature>
<dbReference type="InterPro" id="IPR004401">
    <property type="entry name" value="YbaB/EbfC"/>
</dbReference>
<organism evidence="2 3">
    <name type="scientific">Plantactinospora sonchi</name>
    <dbReference type="NCBI Taxonomy" id="1544735"/>
    <lineage>
        <taxon>Bacteria</taxon>
        <taxon>Bacillati</taxon>
        <taxon>Actinomycetota</taxon>
        <taxon>Actinomycetes</taxon>
        <taxon>Micromonosporales</taxon>
        <taxon>Micromonosporaceae</taxon>
        <taxon>Plantactinospora</taxon>
    </lineage>
</organism>
<accession>A0ABU7RXV5</accession>
<dbReference type="Pfam" id="PF02575">
    <property type="entry name" value="YbaB_DNA_bd"/>
    <property type="match status" value="1"/>
</dbReference>
<evidence type="ECO:0000313" key="3">
    <source>
        <dbReference type="Proteomes" id="UP001332243"/>
    </source>
</evidence>
<gene>
    <name evidence="2" type="ORF">V1633_22880</name>
</gene>
<protein>
    <submittedName>
        <fullName evidence="2">YbaB/EbfC family nucleoid-associated protein</fullName>
    </submittedName>
</protein>
<dbReference type="RefSeq" id="WP_331216443.1">
    <property type="nucleotide sequence ID" value="NZ_JAZGQK010000020.1"/>
</dbReference>
<evidence type="ECO:0000313" key="2">
    <source>
        <dbReference type="EMBL" id="MEE6261331.1"/>
    </source>
</evidence>
<evidence type="ECO:0000256" key="1">
    <source>
        <dbReference type="SAM" id="Coils"/>
    </source>
</evidence>
<name>A0ABU7RXV5_9ACTN</name>
<comment type="caution">
    <text evidence="2">The sequence shown here is derived from an EMBL/GenBank/DDBJ whole genome shotgun (WGS) entry which is preliminary data.</text>
</comment>
<dbReference type="EMBL" id="JAZGQK010000020">
    <property type="protein sequence ID" value="MEE6261331.1"/>
    <property type="molecule type" value="Genomic_DNA"/>
</dbReference>
<sequence>MNGTPADDGLPAEIAASLAQLERQRQEAERIRQAVDQLSVRGSSRGNEVVVTVRGTGRVTEVSIDPATLRRYGAHEVGALVAEAVNNAQDRLAKATEERFAPLIAAADRLVSSV</sequence>
<keyword evidence="1" id="KW-0175">Coiled coil</keyword>
<reference evidence="2 3" key="1">
    <citation type="submission" date="2024-01" db="EMBL/GenBank/DDBJ databases">
        <title>Genome insights into Plantactinospora sonchi sp. nov.</title>
        <authorList>
            <person name="Wang L."/>
        </authorList>
    </citation>
    <scope>NUCLEOTIDE SEQUENCE [LARGE SCALE GENOMIC DNA]</scope>
    <source>
        <strain evidence="2 3">NEAU-QY2</strain>
    </source>
</reference>
<dbReference type="SUPFAM" id="SSF82607">
    <property type="entry name" value="YbaB-like"/>
    <property type="match status" value="1"/>
</dbReference>
<dbReference type="InterPro" id="IPR036894">
    <property type="entry name" value="YbaB-like_sf"/>
</dbReference>
<dbReference type="Gene3D" id="3.30.1310.10">
    <property type="entry name" value="Nucleoid-associated protein YbaB-like domain"/>
    <property type="match status" value="1"/>
</dbReference>
<dbReference type="Proteomes" id="UP001332243">
    <property type="component" value="Unassembled WGS sequence"/>
</dbReference>
<keyword evidence="3" id="KW-1185">Reference proteome</keyword>
<proteinExistence type="predicted"/>